<keyword evidence="1 12" id="KW-0240">DNA-directed RNA polymerase</keyword>
<dbReference type="FunFam" id="3.90.580.10:FF:000001">
    <property type="entry name" value="DNA primase"/>
    <property type="match status" value="1"/>
</dbReference>
<keyword evidence="8 12" id="KW-0862">Zinc</keyword>
<feature type="zinc finger region" description="CHC2-type" evidence="12 14">
    <location>
        <begin position="37"/>
        <end position="61"/>
    </location>
</feature>
<gene>
    <name evidence="12" type="primary">dnaG</name>
    <name evidence="17" type="ORF">A2257_03040</name>
</gene>
<dbReference type="Pfam" id="PF01807">
    <property type="entry name" value="Zn_ribbon_DnaG"/>
    <property type="match status" value="1"/>
</dbReference>
<dbReference type="InterPro" id="IPR006171">
    <property type="entry name" value="TOPRIM_dom"/>
</dbReference>
<dbReference type="SUPFAM" id="SSF57783">
    <property type="entry name" value="Zinc beta-ribbon"/>
    <property type="match status" value="1"/>
</dbReference>
<evidence type="ECO:0000256" key="2">
    <source>
        <dbReference type="ARBA" id="ARBA00022515"/>
    </source>
</evidence>
<feature type="domain" description="Toprim" evidence="16">
    <location>
        <begin position="260"/>
        <end position="341"/>
    </location>
</feature>
<dbReference type="CDD" id="cd03364">
    <property type="entry name" value="TOPRIM_DnaG_primases"/>
    <property type="match status" value="1"/>
</dbReference>
<comment type="function">
    <text evidence="12 13">RNA polymerase that catalyzes the synthesis of short RNA molecules used as primers for DNA polymerase during DNA replication.</text>
</comment>
<evidence type="ECO:0000313" key="17">
    <source>
        <dbReference type="EMBL" id="OGF20725.1"/>
    </source>
</evidence>
<evidence type="ECO:0000256" key="10">
    <source>
        <dbReference type="ARBA" id="ARBA00023125"/>
    </source>
</evidence>
<keyword evidence="3 12" id="KW-0808">Transferase</keyword>
<keyword evidence="2 12" id="KW-0639">Primosome</keyword>
<dbReference type="Gene3D" id="3.90.580.10">
    <property type="entry name" value="Zinc finger, CHC2-type domain"/>
    <property type="match status" value="1"/>
</dbReference>
<evidence type="ECO:0000256" key="6">
    <source>
        <dbReference type="ARBA" id="ARBA00022723"/>
    </source>
</evidence>
<evidence type="ECO:0000313" key="18">
    <source>
        <dbReference type="Proteomes" id="UP000177407"/>
    </source>
</evidence>
<evidence type="ECO:0000256" key="8">
    <source>
        <dbReference type="ARBA" id="ARBA00022833"/>
    </source>
</evidence>
<dbReference type="EMBL" id="MFGA01000020">
    <property type="protein sequence ID" value="OGF20725.1"/>
    <property type="molecule type" value="Genomic_DNA"/>
</dbReference>
<comment type="caution">
    <text evidence="17">The sequence shown here is derived from an EMBL/GenBank/DDBJ whole genome shotgun (WGS) entry which is preliminary data.</text>
</comment>
<dbReference type="InterPro" id="IPR050219">
    <property type="entry name" value="DnaG_primase"/>
</dbReference>
<dbReference type="NCBIfam" id="TIGR01391">
    <property type="entry name" value="dnaG"/>
    <property type="match status" value="1"/>
</dbReference>
<organism evidence="17 18">
    <name type="scientific">Candidatus Falkowbacteria bacterium RIFOXYA2_FULL_38_12</name>
    <dbReference type="NCBI Taxonomy" id="1797993"/>
    <lineage>
        <taxon>Bacteria</taxon>
        <taxon>Candidatus Falkowiibacteriota</taxon>
    </lineage>
</organism>
<keyword evidence="4 12" id="KW-0548">Nucleotidyltransferase</keyword>
<dbReference type="GO" id="GO:1990077">
    <property type="term" value="C:primosome complex"/>
    <property type="evidence" value="ECO:0007669"/>
    <property type="project" value="UniProtKB-KW"/>
</dbReference>
<dbReference type="PROSITE" id="PS50880">
    <property type="entry name" value="TOPRIM"/>
    <property type="match status" value="1"/>
</dbReference>
<name>A0A1F5S223_9BACT</name>
<dbReference type="GO" id="GO:0000428">
    <property type="term" value="C:DNA-directed RNA polymerase complex"/>
    <property type="evidence" value="ECO:0007669"/>
    <property type="project" value="UniProtKB-KW"/>
</dbReference>
<dbReference type="Pfam" id="PF13155">
    <property type="entry name" value="Toprim_2"/>
    <property type="match status" value="1"/>
</dbReference>
<keyword evidence="10 12" id="KW-0238">DNA-binding</keyword>
<dbReference type="InterPro" id="IPR006295">
    <property type="entry name" value="DNA_primase_DnaG"/>
</dbReference>
<keyword evidence="9" id="KW-0460">Magnesium</keyword>
<dbReference type="SMART" id="SM00493">
    <property type="entry name" value="TOPRIM"/>
    <property type="match status" value="1"/>
</dbReference>
<proteinExistence type="inferred from homology"/>
<sequence>MPDSQVDEIKNRLDVVEVIQEYLPSLKQVGGNWKGLCPFHNEKTPSFMVSKEKQIWHCFGCGEGGDIFTFAMKFENLEFPEALKILAKKAGVTLKYEEPRLMDQKTKILNILETASKFYHDLLLNSAEAGTARKYLFEKRRLKKETVEDFSLGFSLDSWDSLLKFLREKKYNENDIFLAGLAIKKERGSGFYDRFRGRIMFPIRDVHGHVVGFTARLLPEAEKKENAGGKYINTPQTLVYNKSQVIYGLNDAKQNIKKENLTVMVEGNMDVIASHEAGIKNVVASSGTAMTVEQVNLLKRFSPNLAISFDADLAGGVAAMRGIDVALREGVAVKVIMLDPNIGKDPDDYIRKDVNLWREAIANAMPFMDYYIKKVLSTLDLRKIEHKKEAARLLLTELNKIPDKVEQAYYLEKLGNILGVSEQVLRESMPREKLYKNEDYFEEKSRVLVTDKSRPALLAETFLALLLKYPSCLNYAIDYIEPFMLPEPMFGEIYKNLILSYNKAVDNGSLESVVNDISKDEKTKNYINSLYFLAERDFDGFEEEAIKEEVVKSAKALKTNYIFSQRKRLEEEMRKAEEKGDQETMKRLMSEFDQSVALE</sequence>
<dbReference type="PANTHER" id="PTHR30313">
    <property type="entry name" value="DNA PRIMASE"/>
    <property type="match status" value="1"/>
</dbReference>
<evidence type="ECO:0000256" key="12">
    <source>
        <dbReference type="HAMAP-Rule" id="MF_00974"/>
    </source>
</evidence>
<dbReference type="InterPro" id="IPR019475">
    <property type="entry name" value="DNA_primase_DnaB-bd"/>
</dbReference>
<feature type="compositionally biased region" description="Basic and acidic residues" evidence="15">
    <location>
        <begin position="572"/>
        <end position="590"/>
    </location>
</feature>
<dbReference type="SUPFAM" id="SSF56731">
    <property type="entry name" value="DNA primase core"/>
    <property type="match status" value="1"/>
</dbReference>
<dbReference type="InterPro" id="IPR002694">
    <property type="entry name" value="Znf_CHC2"/>
</dbReference>
<dbReference type="SMART" id="SM00400">
    <property type="entry name" value="ZnF_CHCC"/>
    <property type="match status" value="1"/>
</dbReference>
<evidence type="ECO:0000256" key="5">
    <source>
        <dbReference type="ARBA" id="ARBA00022705"/>
    </source>
</evidence>
<protein>
    <recommendedName>
        <fullName evidence="12 13">DNA primase</fullName>
        <ecNumber evidence="12">2.7.7.101</ecNumber>
    </recommendedName>
</protein>
<dbReference type="InterPro" id="IPR034151">
    <property type="entry name" value="TOPRIM_DnaG_bac"/>
</dbReference>
<dbReference type="GO" id="GO:0005737">
    <property type="term" value="C:cytoplasm"/>
    <property type="evidence" value="ECO:0007669"/>
    <property type="project" value="TreeGrafter"/>
</dbReference>
<evidence type="ECO:0000256" key="13">
    <source>
        <dbReference type="PIRNR" id="PIRNR002811"/>
    </source>
</evidence>
<dbReference type="InterPro" id="IPR013264">
    <property type="entry name" value="DNAG_N"/>
</dbReference>
<evidence type="ECO:0000256" key="3">
    <source>
        <dbReference type="ARBA" id="ARBA00022679"/>
    </source>
</evidence>
<dbReference type="InterPro" id="IPR036977">
    <property type="entry name" value="DNA_primase_Znf_CHC2"/>
</dbReference>
<dbReference type="Pfam" id="PF10410">
    <property type="entry name" value="DnaB_bind"/>
    <property type="match status" value="1"/>
</dbReference>
<dbReference type="EC" id="2.7.7.101" evidence="12"/>
<dbReference type="Proteomes" id="UP000177407">
    <property type="component" value="Unassembled WGS sequence"/>
</dbReference>
<evidence type="ECO:0000256" key="15">
    <source>
        <dbReference type="SAM" id="MobiDB-lite"/>
    </source>
</evidence>
<dbReference type="PANTHER" id="PTHR30313:SF2">
    <property type="entry name" value="DNA PRIMASE"/>
    <property type="match status" value="1"/>
</dbReference>
<dbReference type="InterPro" id="IPR037068">
    <property type="entry name" value="DNA_primase_core_N_sf"/>
</dbReference>
<comment type="similarity">
    <text evidence="12 13">Belongs to the DnaG primase family.</text>
</comment>
<evidence type="ECO:0000259" key="16">
    <source>
        <dbReference type="PROSITE" id="PS50880"/>
    </source>
</evidence>
<feature type="region of interest" description="Disordered" evidence="15">
    <location>
        <begin position="572"/>
        <end position="599"/>
    </location>
</feature>
<evidence type="ECO:0000256" key="11">
    <source>
        <dbReference type="ARBA" id="ARBA00023163"/>
    </source>
</evidence>
<dbReference type="HAMAP" id="MF_00974">
    <property type="entry name" value="DNA_primase_DnaG"/>
    <property type="match status" value="1"/>
</dbReference>
<keyword evidence="7 12" id="KW-0863">Zinc-finger</keyword>
<dbReference type="Gene3D" id="1.10.860.10">
    <property type="entry name" value="DNAb Helicase, Chain A"/>
    <property type="match status" value="1"/>
</dbReference>
<dbReference type="Pfam" id="PF08275">
    <property type="entry name" value="DNAG_N"/>
    <property type="match status" value="1"/>
</dbReference>
<reference evidence="17 18" key="1">
    <citation type="journal article" date="2016" name="Nat. Commun.">
        <title>Thousands of microbial genomes shed light on interconnected biogeochemical processes in an aquifer system.</title>
        <authorList>
            <person name="Anantharaman K."/>
            <person name="Brown C.T."/>
            <person name="Hug L.A."/>
            <person name="Sharon I."/>
            <person name="Castelle C.J."/>
            <person name="Probst A.J."/>
            <person name="Thomas B.C."/>
            <person name="Singh A."/>
            <person name="Wilkins M.J."/>
            <person name="Karaoz U."/>
            <person name="Brodie E.L."/>
            <person name="Williams K.H."/>
            <person name="Hubbard S.S."/>
            <person name="Banfield J.F."/>
        </authorList>
    </citation>
    <scope>NUCLEOTIDE SEQUENCE [LARGE SCALE GENOMIC DNA]</scope>
</reference>
<evidence type="ECO:0000256" key="1">
    <source>
        <dbReference type="ARBA" id="ARBA00022478"/>
    </source>
</evidence>
<keyword evidence="6 12" id="KW-0479">Metal-binding</keyword>
<dbReference type="GO" id="GO:0003899">
    <property type="term" value="F:DNA-directed RNA polymerase activity"/>
    <property type="evidence" value="ECO:0007669"/>
    <property type="project" value="UniProtKB-UniRule"/>
</dbReference>
<dbReference type="AlphaFoldDB" id="A0A1F5S223"/>
<keyword evidence="11 12" id="KW-0804">Transcription</keyword>
<dbReference type="PIRSF" id="PIRSF002811">
    <property type="entry name" value="DnaG"/>
    <property type="match status" value="1"/>
</dbReference>
<dbReference type="GO" id="GO:0008270">
    <property type="term" value="F:zinc ion binding"/>
    <property type="evidence" value="ECO:0007669"/>
    <property type="project" value="UniProtKB-UniRule"/>
</dbReference>
<keyword evidence="5 12" id="KW-0235">DNA replication</keyword>
<evidence type="ECO:0000256" key="4">
    <source>
        <dbReference type="ARBA" id="ARBA00022695"/>
    </source>
</evidence>
<comment type="domain">
    <text evidence="12">Contains an N-terminal zinc-binding domain, a central core domain that contains the primase activity, and a C-terminal DnaB-binding domain.</text>
</comment>
<comment type="subunit">
    <text evidence="12">Monomer. Interacts with DnaB.</text>
</comment>
<comment type="catalytic activity">
    <reaction evidence="12">
        <text>ssDNA + n NTP = ssDNA/pppN(pN)n-1 hybrid + (n-1) diphosphate.</text>
        <dbReference type="EC" id="2.7.7.101"/>
    </reaction>
</comment>
<dbReference type="GO" id="GO:0003677">
    <property type="term" value="F:DNA binding"/>
    <property type="evidence" value="ECO:0007669"/>
    <property type="project" value="UniProtKB-KW"/>
</dbReference>
<evidence type="ECO:0000256" key="14">
    <source>
        <dbReference type="PIRSR" id="PIRSR002811-1"/>
    </source>
</evidence>
<dbReference type="GO" id="GO:0006269">
    <property type="term" value="P:DNA replication, synthesis of primer"/>
    <property type="evidence" value="ECO:0007669"/>
    <property type="project" value="UniProtKB-UniRule"/>
</dbReference>
<dbReference type="Gene3D" id="3.40.1360.10">
    <property type="match status" value="1"/>
</dbReference>
<dbReference type="Gene3D" id="3.90.980.10">
    <property type="entry name" value="DNA primase, catalytic core, N-terminal domain"/>
    <property type="match status" value="1"/>
</dbReference>
<accession>A0A1F5S223</accession>
<evidence type="ECO:0000256" key="7">
    <source>
        <dbReference type="ARBA" id="ARBA00022771"/>
    </source>
</evidence>
<evidence type="ECO:0000256" key="9">
    <source>
        <dbReference type="ARBA" id="ARBA00022842"/>
    </source>
</evidence>
<dbReference type="InterPro" id="IPR030846">
    <property type="entry name" value="DnaG_bac"/>
</dbReference>
<comment type="cofactor">
    <cofactor evidence="12 13 14">
        <name>Zn(2+)</name>
        <dbReference type="ChEBI" id="CHEBI:29105"/>
    </cofactor>
    <text evidence="12 13 14">Binds 1 zinc ion per monomer.</text>
</comment>
<dbReference type="InterPro" id="IPR016136">
    <property type="entry name" value="DNA_helicase_N/primase_C"/>
</dbReference>